<feature type="domain" description="Flagellin N-terminal" evidence="6">
    <location>
        <begin position="17"/>
        <end position="142"/>
    </location>
</feature>
<dbReference type="InterPro" id="IPR001492">
    <property type="entry name" value="Flagellin"/>
</dbReference>
<comment type="caution">
    <text evidence="7">The sequence shown here is derived from an EMBL/GenBank/DDBJ whole genome shotgun (WGS) entry which is preliminary data.</text>
</comment>
<reference evidence="7 8" key="1">
    <citation type="submission" date="2023-03" db="EMBL/GenBank/DDBJ databases">
        <title>Novosphingobium cyanobacteriorum sp. nov., isolated from a eutrophic reservoir during the Microcystis bloom period.</title>
        <authorList>
            <person name="Kang M."/>
            <person name="Le V."/>
            <person name="Ko S.-R."/>
            <person name="Lee S.-A."/>
            <person name="Ahn C.-Y."/>
        </authorList>
    </citation>
    <scope>NUCLEOTIDE SEQUENCE [LARGE SCALE GENOMIC DNA]</scope>
    <source>
        <strain evidence="7 8">HBC54</strain>
    </source>
</reference>
<keyword evidence="5" id="KW-0175">Coiled coil</keyword>
<sequence length="309" mass="32268">MSSIFSTSTSAFYDRATLDLKSLRTQAEKLQTQISSGNRLTTSSDDPLAASRLRALQRSDALGQVDVAAANRATSDLNLADSALTQFSNYIVRIKELATQAATGTLPDTQRAAIGSELGQIQKDLVNLANTRDSNGHALFGGDVAGDAYTVDATTGVTSYAGNGAAGELSLGDGQTVTRSLTGPEFIEFKDKAGNNTDLMSLVKNLADALKAGGPASQALASTSLDTLSNALDSVTTAQTVVGSRLTWIDMTVERQTAMAQTRASEQSDIGGTDTTEAVVRMQELATVLQASQASFAKLAGLSLFDVLR</sequence>
<dbReference type="SUPFAM" id="SSF64518">
    <property type="entry name" value="Phase 1 flagellin"/>
    <property type="match status" value="1"/>
</dbReference>
<evidence type="ECO:0000256" key="3">
    <source>
        <dbReference type="ARBA" id="ARBA00005709"/>
    </source>
</evidence>
<evidence type="ECO:0000313" key="8">
    <source>
        <dbReference type="Proteomes" id="UP001222770"/>
    </source>
</evidence>
<dbReference type="Gene3D" id="1.20.1330.10">
    <property type="entry name" value="f41 fragment of flagellin, N-terminal domain"/>
    <property type="match status" value="1"/>
</dbReference>
<evidence type="ECO:0000313" key="7">
    <source>
        <dbReference type="EMBL" id="MDF8334268.1"/>
    </source>
</evidence>
<comment type="similarity">
    <text evidence="3">Belongs to the bacterial flagellin family.</text>
</comment>
<evidence type="ECO:0000259" key="6">
    <source>
        <dbReference type="Pfam" id="PF00669"/>
    </source>
</evidence>
<evidence type="ECO:0000256" key="5">
    <source>
        <dbReference type="SAM" id="Coils"/>
    </source>
</evidence>
<dbReference type="RefSeq" id="WP_277278772.1">
    <property type="nucleotide sequence ID" value="NZ_JAROCY010000012.1"/>
</dbReference>
<evidence type="ECO:0000256" key="4">
    <source>
        <dbReference type="ARBA" id="ARBA00023143"/>
    </source>
</evidence>
<accession>A0ABT6CL30</accession>
<keyword evidence="4" id="KW-0975">Bacterial flagellum</keyword>
<keyword evidence="8" id="KW-1185">Reference proteome</keyword>
<gene>
    <name evidence="7" type="primary">flgL</name>
    <name evidence="7" type="ORF">POM99_13730</name>
</gene>
<keyword evidence="7" id="KW-0966">Cell projection</keyword>
<dbReference type="Pfam" id="PF00669">
    <property type="entry name" value="Flagellin_N"/>
    <property type="match status" value="1"/>
</dbReference>
<dbReference type="InterPro" id="IPR001029">
    <property type="entry name" value="Flagellin_N"/>
</dbReference>
<evidence type="ECO:0000256" key="1">
    <source>
        <dbReference type="ARBA" id="ARBA00004365"/>
    </source>
</evidence>
<evidence type="ECO:0000256" key="2">
    <source>
        <dbReference type="ARBA" id="ARBA00004613"/>
    </source>
</evidence>
<protein>
    <submittedName>
        <fullName evidence="7">Flagellar hook-associated protein FlgL</fullName>
    </submittedName>
</protein>
<dbReference type="NCBIfam" id="TIGR02550">
    <property type="entry name" value="flagell_flgL"/>
    <property type="match status" value="1"/>
</dbReference>
<proteinExistence type="inferred from homology"/>
<dbReference type="Proteomes" id="UP001222770">
    <property type="component" value="Unassembled WGS sequence"/>
</dbReference>
<name>A0ABT6CL30_9SPHN</name>
<organism evidence="7 8">
    <name type="scientific">Novosphingobium cyanobacteriorum</name>
    <dbReference type="NCBI Taxonomy" id="3024215"/>
    <lineage>
        <taxon>Bacteria</taxon>
        <taxon>Pseudomonadati</taxon>
        <taxon>Pseudomonadota</taxon>
        <taxon>Alphaproteobacteria</taxon>
        <taxon>Sphingomonadales</taxon>
        <taxon>Sphingomonadaceae</taxon>
        <taxon>Novosphingobium</taxon>
    </lineage>
</organism>
<keyword evidence="7" id="KW-0969">Cilium</keyword>
<dbReference type="InterPro" id="IPR013384">
    <property type="entry name" value="Flagell_FlgL"/>
</dbReference>
<comment type="subcellular location">
    <subcellularLocation>
        <location evidence="1">Bacterial flagellum</location>
    </subcellularLocation>
    <subcellularLocation>
        <location evidence="2">Secreted</location>
    </subcellularLocation>
</comment>
<dbReference type="PANTHER" id="PTHR42792">
    <property type="entry name" value="FLAGELLIN"/>
    <property type="match status" value="1"/>
</dbReference>
<dbReference type="EMBL" id="JAROCY010000012">
    <property type="protein sequence ID" value="MDF8334268.1"/>
    <property type="molecule type" value="Genomic_DNA"/>
</dbReference>
<dbReference type="PANTHER" id="PTHR42792:SF1">
    <property type="entry name" value="FLAGELLAR HOOK-ASSOCIATED PROTEIN 3"/>
    <property type="match status" value="1"/>
</dbReference>
<keyword evidence="7" id="KW-0282">Flagellum</keyword>
<feature type="coiled-coil region" evidence="5">
    <location>
        <begin position="13"/>
        <end position="40"/>
    </location>
</feature>